<evidence type="ECO:0000313" key="2">
    <source>
        <dbReference type="Proteomes" id="UP001054945"/>
    </source>
</evidence>
<name>A0AAV4RIL0_CAEEX</name>
<dbReference type="AlphaFoldDB" id="A0AAV4RIL0"/>
<evidence type="ECO:0000313" key="1">
    <source>
        <dbReference type="EMBL" id="GIY19962.1"/>
    </source>
</evidence>
<proteinExistence type="predicted"/>
<organism evidence="1 2">
    <name type="scientific">Caerostris extrusa</name>
    <name type="common">Bark spider</name>
    <name type="synonym">Caerostris bankana</name>
    <dbReference type="NCBI Taxonomy" id="172846"/>
    <lineage>
        <taxon>Eukaryota</taxon>
        <taxon>Metazoa</taxon>
        <taxon>Ecdysozoa</taxon>
        <taxon>Arthropoda</taxon>
        <taxon>Chelicerata</taxon>
        <taxon>Arachnida</taxon>
        <taxon>Araneae</taxon>
        <taxon>Araneomorphae</taxon>
        <taxon>Entelegynae</taxon>
        <taxon>Araneoidea</taxon>
        <taxon>Araneidae</taxon>
        <taxon>Caerostris</taxon>
    </lineage>
</organism>
<sequence length="123" mass="13903">MFTSEVSMTSSDKKEFQPVVEKSDLFESHEIEIYPPLIKNTAAEEINTSEVSSSLTFNNVENIEIISNNSDCNPNTDLNSETVKTISVGNEEVLSVEVDSESYNSHLQEKDEINSINQEKQYY</sequence>
<comment type="caution">
    <text evidence="1">The sequence shown here is derived from an EMBL/GenBank/DDBJ whole genome shotgun (WGS) entry which is preliminary data.</text>
</comment>
<dbReference type="Proteomes" id="UP001054945">
    <property type="component" value="Unassembled WGS sequence"/>
</dbReference>
<gene>
    <name evidence="1" type="ORF">CEXT_587251</name>
</gene>
<keyword evidence="2" id="KW-1185">Reference proteome</keyword>
<protein>
    <submittedName>
        <fullName evidence="1">Uncharacterized protein</fullName>
    </submittedName>
</protein>
<accession>A0AAV4RIL0</accession>
<reference evidence="1 2" key="1">
    <citation type="submission" date="2021-06" db="EMBL/GenBank/DDBJ databases">
        <title>Caerostris extrusa draft genome.</title>
        <authorList>
            <person name="Kono N."/>
            <person name="Arakawa K."/>
        </authorList>
    </citation>
    <scope>NUCLEOTIDE SEQUENCE [LARGE SCALE GENOMIC DNA]</scope>
</reference>
<dbReference type="EMBL" id="BPLR01007814">
    <property type="protein sequence ID" value="GIY19962.1"/>
    <property type="molecule type" value="Genomic_DNA"/>
</dbReference>